<feature type="transmembrane region" description="Helical" evidence="7">
    <location>
        <begin position="121"/>
        <end position="138"/>
    </location>
</feature>
<evidence type="ECO:0000313" key="8">
    <source>
        <dbReference type="EMBL" id="PHZ85834.1"/>
    </source>
</evidence>
<dbReference type="GO" id="GO:0015297">
    <property type="term" value="F:antiporter activity"/>
    <property type="evidence" value="ECO:0007669"/>
    <property type="project" value="InterPro"/>
</dbReference>
<dbReference type="EMBL" id="PDEM01000009">
    <property type="protein sequence ID" value="PHZ85834.1"/>
    <property type="molecule type" value="Genomic_DNA"/>
</dbReference>
<dbReference type="AlphaFoldDB" id="A0A2G4YU14"/>
<feature type="transmembrane region" description="Helical" evidence="7">
    <location>
        <begin position="178"/>
        <end position="200"/>
    </location>
</feature>
<evidence type="ECO:0000256" key="4">
    <source>
        <dbReference type="ARBA" id="ARBA00022692"/>
    </source>
</evidence>
<dbReference type="InterPro" id="IPR052031">
    <property type="entry name" value="Membrane_Transporter-Flippase"/>
</dbReference>
<protein>
    <submittedName>
        <fullName evidence="8">MATE family efflux transporter</fullName>
    </submittedName>
</protein>
<feature type="transmembrane region" description="Helical" evidence="7">
    <location>
        <begin position="400"/>
        <end position="420"/>
    </location>
</feature>
<keyword evidence="2" id="KW-0813">Transport</keyword>
<feature type="transmembrane region" description="Helical" evidence="7">
    <location>
        <begin position="231"/>
        <end position="251"/>
    </location>
</feature>
<feature type="transmembrane region" description="Helical" evidence="7">
    <location>
        <begin position="370"/>
        <end position="394"/>
    </location>
</feature>
<feature type="transmembrane region" description="Helical" evidence="7">
    <location>
        <begin position="150"/>
        <end position="172"/>
    </location>
</feature>
<feature type="transmembrane region" description="Helical" evidence="7">
    <location>
        <begin position="5"/>
        <end position="24"/>
    </location>
</feature>
<evidence type="ECO:0000256" key="1">
    <source>
        <dbReference type="ARBA" id="ARBA00004429"/>
    </source>
</evidence>
<comment type="subcellular location">
    <subcellularLocation>
        <location evidence="1">Cell inner membrane</location>
        <topology evidence="1">Multi-pass membrane protein</topology>
    </subcellularLocation>
</comment>
<accession>A0A2G4YU14</accession>
<evidence type="ECO:0000256" key="2">
    <source>
        <dbReference type="ARBA" id="ARBA00022448"/>
    </source>
</evidence>
<dbReference type="Proteomes" id="UP000229730">
    <property type="component" value="Unassembled WGS sequence"/>
</dbReference>
<evidence type="ECO:0000313" key="9">
    <source>
        <dbReference type="Proteomes" id="UP000229730"/>
    </source>
</evidence>
<evidence type="ECO:0000256" key="6">
    <source>
        <dbReference type="ARBA" id="ARBA00023136"/>
    </source>
</evidence>
<evidence type="ECO:0000256" key="3">
    <source>
        <dbReference type="ARBA" id="ARBA00022475"/>
    </source>
</evidence>
<dbReference type="InterPro" id="IPR002528">
    <property type="entry name" value="MATE_fam"/>
</dbReference>
<evidence type="ECO:0000256" key="5">
    <source>
        <dbReference type="ARBA" id="ARBA00022989"/>
    </source>
</evidence>
<dbReference type="InterPro" id="IPR048279">
    <property type="entry name" value="MdtK-like"/>
</dbReference>
<gene>
    <name evidence="8" type="ORF">CRD36_03915</name>
</gene>
<feature type="transmembrane region" description="Helical" evidence="7">
    <location>
        <begin position="302"/>
        <end position="322"/>
    </location>
</feature>
<dbReference type="PANTHER" id="PTHR43549">
    <property type="entry name" value="MULTIDRUG RESISTANCE PROTEIN YPNP-RELATED"/>
    <property type="match status" value="1"/>
</dbReference>
<sequence>MASPMIIGISASMGFILADTYFIGELGSAELAALGFVGPIIMIIISASIGLSAGTSSVLARASGKDDHTEMVRLATNSFILSVIISLIFTVVGLLTIDPLFTLLGADEVTLPLIREYMEVWYWSPIFMIVPMVAMGVMRALGDTSLQGKLMIIASMANVILDPIMIFGLFGFPRMEMAGAALATLITRAGTLAAVIYYLTYRFHVLKITKEVISHFGDSYRKIIHVGLPAMGTNMIIPMAGSVLIAIVARYGNDAVAGVNLASRIESVTIIAFYALSAVIGPFVGQNLGAQRHDRIEQALKQCAMFTLIFGAVLAAFIAVIGPYITMQFGDDVAIQQVANHYLYIVPVSYGAYGFVMTANATFNGIGKPLPGVVVSTLRVAIFQFPLVLLASLVFGELNYLIAASSISNILAGIIAYYWVMKTVRQLAPDTPEGTLKQSPAE</sequence>
<reference evidence="8 9" key="1">
    <citation type="submission" date="2017-10" db="EMBL/GenBank/DDBJ databases">
        <title>Frigbacter circumglobatus gen. nov. sp. nov., isolated from sediment cultured in situ.</title>
        <authorList>
            <person name="Zhao Z."/>
        </authorList>
    </citation>
    <scope>NUCLEOTIDE SEQUENCE [LARGE SCALE GENOMIC DNA]</scope>
    <source>
        <strain evidence="8 9">ZYL</strain>
    </source>
</reference>
<dbReference type="Pfam" id="PF01554">
    <property type="entry name" value="MatE"/>
    <property type="match status" value="2"/>
</dbReference>
<feature type="transmembrane region" description="Helical" evidence="7">
    <location>
        <begin position="271"/>
        <end position="290"/>
    </location>
</feature>
<evidence type="ECO:0000256" key="7">
    <source>
        <dbReference type="SAM" id="Phobius"/>
    </source>
</evidence>
<dbReference type="GO" id="GO:0042910">
    <property type="term" value="F:xenobiotic transmembrane transporter activity"/>
    <property type="evidence" value="ECO:0007669"/>
    <property type="project" value="InterPro"/>
</dbReference>
<dbReference type="InParanoid" id="A0A2G4YU14"/>
<comment type="caution">
    <text evidence="8">The sequence shown here is derived from an EMBL/GenBank/DDBJ whole genome shotgun (WGS) entry which is preliminary data.</text>
</comment>
<feature type="transmembrane region" description="Helical" evidence="7">
    <location>
        <begin position="36"/>
        <end position="59"/>
    </location>
</feature>
<keyword evidence="5 7" id="KW-1133">Transmembrane helix</keyword>
<organism evidence="8 9">
    <name type="scientific">Paremcibacter congregatus</name>
    <dbReference type="NCBI Taxonomy" id="2043170"/>
    <lineage>
        <taxon>Bacteria</taxon>
        <taxon>Pseudomonadati</taxon>
        <taxon>Pseudomonadota</taxon>
        <taxon>Alphaproteobacteria</taxon>
        <taxon>Emcibacterales</taxon>
        <taxon>Emcibacteraceae</taxon>
        <taxon>Paremcibacter</taxon>
    </lineage>
</organism>
<keyword evidence="9" id="KW-1185">Reference proteome</keyword>
<feature type="transmembrane region" description="Helical" evidence="7">
    <location>
        <begin position="342"/>
        <end position="363"/>
    </location>
</feature>
<dbReference type="PIRSF" id="PIRSF006603">
    <property type="entry name" value="DinF"/>
    <property type="match status" value="1"/>
</dbReference>
<proteinExistence type="predicted"/>
<keyword evidence="4 7" id="KW-0812">Transmembrane</keyword>
<name>A0A2G4YU14_9PROT</name>
<dbReference type="NCBIfam" id="TIGR00797">
    <property type="entry name" value="matE"/>
    <property type="match status" value="1"/>
</dbReference>
<keyword evidence="6 7" id="KW-0472">Membrane</keyword>
<feature type="transmembrane region" description="Helical" evidence="7">
    <location>
        <begin position="79"/>
        <end position="101"/>
    </location>
</feature>
<dbReference type="PANTHER" id="PTHR43549:SF3">
    <property type="entry name" value="MULTIDRUG RESISTANCE PROTEIN YPNP-RELATED"/>
    <property type="match status" value="1"/>
</dbReference>
<keyword evidence="3" id="KW-1003">Cell membrane</keyword>
<dbReference type="GO" id="GO:0005886">
    <property type="term" value="C:plasma membrane"/>
    <property type="evidence" value="ECO:0007669"/>
    <property type="project" value="UniProtKB-SubCell"/>
</dbReference>